<gene>
    <name evidence="2" type="ORF">BDW02DRAFT_374758</name>
</gene>
<proteinExistence type="predicted"/>
<sequence>MRVGGVAYYMRVDGRAAVWERERDGAELIRVASTAPLIRCSLASKKRKTPHFNLLSQTPPQHTYTRSSATMPHSTNPDTTTLPPYQQTHLLHLLKAKLAGIPPHHLPPVTLASLPTHIPHLPPDLQLAFFLRYRGEIGHRAIKSERLQRTDVTRAVFFYRVDSVRQFQRWHDGVRWNVGVFVALLAASDPYTESDPQPRPGSTAARRHSTKRTHLTPSAHRFCTQYLGAMLEHHNEPHTFSAREFFIRLYKSSRWDFFTSFNSAQKKLLRNAMKRLGREWEAELSYARDCMGEGRFERRVGRFVGCVVPGRGGVSVDKGEIDVDVEVGNEGQMDGVEMQENRNEVLDALRAPFVEGQAGEERMREGEEMEVATVTDVGVAIEAVQRMRPRDMLPVLLRLFPVD</sequence>
<accession>A0A6A5KE23</accession>
<feature type="region of interest" description="Disordered" evidence="1">
    <location>
        <begin position="191"/>
        <end position="213"/>
    </location>
</feature>
<reference evidence="2" key="1">
    <citation type="submission" date="2020-01" db="EMBL/GenBank/DDBJ databases">
        <authorList>
            <consortium name="DOE Joint Genome Institute"/>
            <person name="Haridas S."/>
            <person name="Albert R."/>
            <person name="Binder M."/>
            <person name="Bloem J."/>
            <person name="Labutti K."/>
            <person name="Salamov A."/>
            <person name="Andreopoulos B."/>
            <person name="Baker S.E."/>
            <person name="Barry K."/>
            <person name="Bills G."/>
            <person name="Bluhm B.H."/>
            <person name="Cannon C."/>
            <person name="Castanera R."/>
            <person name="Culley D.E."/>
            <person name="Daum C."/>
            <person name="Ezra D."/>
            <person name="Gonzalez J.B."/>
            <person name="Henrissat B."/>
            <person name="Kuo A."/>
            <person name="Liang C."/>
            <person name="Lipzen A."/>
            <person name="Lutzoni F."/>
            <person name="Magnuson J."/>
            <person name="Mondo S."/>
            <person name="Nolan M."/>
            <person name="Ohm R."/>
            <person name="Pangilinan J."/>
            <person name="Park H.-J."/>
            <person name="Ramirez L."/>
            <person name="Alfaro M."/>
            <person name="Sun H."/>
            <person name="Tritt A."/>
            <person name="Yoshinaga Y."/>
            <person name="Zwiers L.-H."/>
            <person name="Turgeon B.G."/>
            <person name="Goodwin S.B."/>
            <person name="Spatafora J.W."/>
            <person name="Crous P.W."/>
            <person name="Grigoriev I.V."/>
        </authorList>
    </citation>
    <scope>NUCLEOTIDE SEQUENCE</scope>
    <source>
        <strain evidence="2">P77</strain>
    </source>
</reference>
<dbReference type="EMBL" id="ML975315">
    <property type="protein sequence ID" value="KAF1833637.1"/>
    <property type="molecule type" value="Genomic_DNA"/>
</dbReference>
<evidence type="ECO:0000256" key="1">
    <source>
        <dbReference type="SAM" id="MobiDB-lite"/>
    </source>
</evidence>
<name>A0A6A5KE23_9PLEO</name>
<evidence type="ECO:0000313" key="2">
    <source>
        <dbReference type="EMBL" id="KAF1833637.1"/>
    </source>
</evidence>
<feature type="compositionally biased region" description="Polar residues" evidence="1">
    <location>
        <begin position="54"/>
        <end position="77"/>
    </location>
</feature>
<protein>
    <submittedName>
        <fullName evidence="2">Uncharacterized protein</fullName>
    </submittedName>
</protein>
<dbReference type="AlphaFoldDB" id="A0A6A5KE23"/>
<dbReference type="OrthoDB" id="3796041at2759"/>
<evidence type="ECO:0000313" key="3">
    <source>
        <dbReference type="Proteomes" id="UP000800040"/>
    </source>
</evidence>
<keyword evidence="3" id="KW-1185">Reference proteome</keyword>
<dbReference type="Proteomes" id="UP000800040">
    <property type="component" value="Unassembled WGS sequence"/>
</dbReference>
<organism evidence="2 3">
    <name type="scientific">Decorospora gaudefroyi</name>
    <dbReference type="NCBI Taxonomy" id="184978"/>
    <lineage>
        <taxon>Eukaryota</taxon>
        <taxon>Fungi</taxon>
        <taxon>Dikarya</taxon>
        <taxon>Ascomycota</taxon>
        <taxon>Pezizomycotina</taxon>
        <taxon>Dothideomycetes</taxon>
        <taxon>Pleosporomycetidae</taxon>
        <taxon>Pleosporales</taxon>
        <taxon>Pleosporineae</taxon>
        <taxon>Pleosporaceae</taxon>
        <taxon>Decorospora</taxon>
    </lineage>
</organism>
<feature type="region of interest" description="Disordered" evidence="1">
    <location>
        <begin position="52"/>
        <end position="77"/>
    </location>
</feature>